<sequence length="159" mass="17527">MMLLGERWLCGCTRKILLPHGLLNQELKKIDHIFIFGKPEVSVLALGSDAFDIFRLGNMLTSKGWSLTMLQFPSSIHISLTLLHTKPGVAQQFVNDIQESVSEIMKDPKAKTTGVGAIYGMAQTIPDRSMITDISHVFLDALYNTEPLSADSTLVNGSH</sequence>
<protein>
    <submittedName>
        <fullName evidence="1">Uncharacterized protein</fullName>
    </submittedName>
</protein>
<proteinExistence type="predicted"/>
<name>A0ACB8F8V3_9SAUR</name>
<comment type="caution">
    <text evidence="1">The sequence shown here is derived from an EMBL/GenBank/DDBJ whole genome shotgun (WGS) entry which is preliminary data.</text>
</comment>
<dbReference type="EMBL" id="CM037621">
    <property type="protein sequence ID" value="KAH8001566.1"/>
    <property type="molecule type" value="Genomic_DNA"/>
</dbReference>
<keyword evidence="2" id="KW-1185">Reference proteome</keyword>
<evidence type="ECO:0000313" key="1">
    <source>
        <dbReference type="EMBL" id="KAH8001566.1"/>
    </source>
</evidence>
<gene>
    <name evidence="1" type="ORF">K3G42_011248</name>
</gene>
<reference evidence="1" key="1">
    <citation type="submission" date="2021-08" db="EMBL/GenBank/DDBJ databases">
        <title>The first chromosome-level gecko genome reveals the dynamic sex chromosomes of Neotropical dwarf geckos (Sphaerodactylidae: Sphaerodactylus).</title>
        <authorList>
            <person name="Pinto B.J."/>
            <person name="Keating S.E."/>
            <person name="Gamble T."/>
        </authorList>
    </citation>
    <scope>NUCLEOTIDE SEQUENCE</scope>
    <source>
        <strain evidence="1">TG3544</strain>
    </source>
</reference>
<accession>A0ACB8F8V3</accession>
<evidence type="ECO:0000313" key="2">
    <source>
        <dbReference type="Proteomes" id="UP000827872"/>
    </source>
</evidence>
<organism evidence="1 2">
    <name type="scientific">Sphaerodactylus townsendi</name>
    <dbReference type="NCBI Taxonomy" id="933632"/>
    <lineage>
        <taxon>Eukaryota</taxon>
        <taxon>Metazoa</taxon>
        <taxon>Chordata</taxon>
        <taxon>Craniata</taxon>
        <taxon>Vertebrata</taxon>
        <taxon>Euteleostomi</taxon>
        <taxon>Lepidosauria</taxon>
        <taxon>Squamata</taxon>
        <taxon>Bifurcata</taxon>
        <taxon>Gekkota</taxon>
        <taxon>Sphaerodactylidae</taxon>
        <taxon>Sphaerodactylus</taxon>
    </lineage>
</organism>
<dbReference type="Proteomes" id="UP000827872">
    <property type="component" value="Linkage Group LG08"/>
</dbReference>